<accession>A0A0A9FLV9</accession>
<dbReference type="PROSITE" id="PS50222">
    <property type="entry name" value="EF_HAND_2"/>
    <property type="match status" value="1"/>
</dbReference>
<dbReference type="SUPFAM" id="SSF47473">
    <property type="entry name" value="EF-hand"/>
    <property type="match status" value="1"/>
</dbReference>
<dbReference type="InterPro" id="IPR018247">
    <property type="entry name" value="EF_Hand_1_Ca_BS"/>
</dbReference>
<dbReference type="Gene3D" id="1.10.238.10">
    <property type="entry name" value="EF-hand"/>
    <property type="match status" value="1"/>
</dbReference>
<reference evidence="3" key="1">
    <citation type="submission" date="2014-09" db="EMBL/GenBank/DDBJ databases">
        <authorList>
            <person name="Magalhaes I.L.F."/>
            <person name="Oliveira U."/>
            <person name="Santos F.R."/>
            <person name="Vidigal T.H.D.A."/>
            <person name="Brescovit A.D."/>
            <person name="Santos A.J."/>
        </authorList>
    </citation>
    <scope>NUCLEOTIDE SEQUENCE</scope>
    <source>
        <tissue evidence="3">Shoot tissue taken approximately 20 cm above the soil surface</tissue>
    </source>
</reference>
<protein>
    <recommendedName>
        <fullName evidence="2">EF-hand domain-containing protein</fullName>
    </recommendedName>
</protein>
<evidence type="ECO:0000256" key="1">
    <source>
        <dbReference type="ARBA" id="ARBA00022837"/>
    </source>
</evidence>
<proteinExistence type="predicted"/>
<dbReference type="Pfam" id="PF13405">
    <property type="entry name" value="EF-hand_6"/>
    <property type="match status" value="1"/>
</dbReference>
<dbReference type="InterPro" id="IPR011992">
    <property type="entry name" value="EF-hand-dom_pair"/>
</dbReference>
<feature type="domain" description="EF-hand" evidence="2">
    <location>
        <begin position="47"/>
        <end position="82"/>
    </location>
</feature>
<evidence type="ECO:0000313" key="3">
    <source>
        <dbReference type="EMBL" id="JAE09268.1"/>
    </source>
</evidence>
<sequence length="121" mass="12645">MDAALSREEVEAIMARIGLPATGQHGEGLAAVMGRDEVSGLFDADEPSFAEVRSAFAVFDADRDGFIGAADLQGALARLGVWEDAAACRSMIMAAGAGGGGCRDGRMNLFQFVRFLENGLC</sequence>
<evidence type="ECO:0000259" key="2">
    <source>
        <dbReference type="PROSITE" id="PS50222"/>
    </source>
</evidence>
<name>A0A0A9FLV9_ARUDO</name>
<reference evidence="3" key="2">
    <citation type="journal article" date="2015" name="Data Brief">
        <title>Shoot transcriptome of the giant reed, Arundo donax.</title>
        <authorList>
            <person name="Barrero R.A."/>
            <person name="Guerrero F.D."/>
            <person name="Moolhuijzen P."/>
            <person name="Goolsby J.A."/>
            <person name="Tidwell J."/>
            <person name="Bellgard S.E."/>
            <person name="Bellgard M.I."/>
        </authorList>
    </citation>
    <scope>NUCLEOTIDE SEQUENCE</scope>
    <source>
        <tissue evidence="3">Shoot tissue taken approximately 20 cm above the soil surface</tissue>
    </source>
</reference>
<dbReference type="AlphaFoldDB" id="A0A0A9FLV9"/>
<dbReference type="EMBL" id="GBRH01188628">
    <property type="protein sequence ID" value="JAE09268.1"/>
    <property type="molecule type" value="Transcribed_RNA"/>
</dbReference>
<keyword evidence="1" id="KW-0106">Calcium</keyword>
<organism evidence="3">
    <name type="scientific">Arundo donax</name>
    <name type="common">Giant reed</name>
    <name type="synonym">Donax arundinaceus</name>
    <dbReference type="NCBI Taxonomy" id="35708"/>
    <lineage>
        <taxon>Eukaryota</taxon>
        <taxon>Viridiplantae</taxon>
        <taxon>Streptophyta</taxon>
        <taxon>Embryophyta</taxon>
        <taxon>Tracheophyta</taxon>
        <taxon>Spermatophyta</taxon>
        <taxon>Magnoliopsida</taxon>
        <taxon>Liliopsida</taxon>
        <taxon>Poales</taxon>
        <taxon>Poaceae</taxon>
        <taxon>PACMAD clade</taxon>
        <taxon>Arundinoideae</taxon>
        <taxon>Arundineae</taxon>
        <taxon>Arundo</taxon>
    </lineage>
</organism>
<dbReference type="SMART" id="SM00054">
    <property type="entry name" value="EFh"/>
    <property type="match status" value="1"/>
</dbReference>
<dbReference type="GO" id="GO:0005509">
    <property type="term" value="F:calcium ion binding"/>
    <property type="evidence" value="ECO:0007669"/>
    <property type="project" value="InterPro"/>
</dbReference>
<dbReference type="PROSITE" id="PS00018">
    <property type="entry name" value="EF_HAND_1"/>
    <property type="match status" value="1"/>
</dbReference>
<dbReference type="InterPro" id="IPR002048">
    <property type="entry name" value="EF_hand_dom"/>
</dbReference>